<accession>A0A9N9NYG7</accession>
<dbReference type="EMBL" id="CAJVPQ010026192">
    <property type="protein sequence ID" value="CAG8768206.1"/>
    <property type="molecule type" value="Genomic_DNA"/>
</dbReference>
<evidence type="ECO:0000313" key="2">
    <source>
        <dbReference type="Proteomes" id="UP000789570"/>
    </source>
</evidence>
<comment type="caution">
    <text evidence="1">The sequence shown here is derived from an EMBL/GenBank/DDBJ whole genome shotgun (WGS) entry which is preliminary data.</text>
</comment>
<dbReference type="Proteomes" id="UP000789570">
    <property type="component" value="Unassembled WGS sequence"/>
</dbReference>
<keyword evidence="2" id="KW-1185">Reference proteome</keyword>
<proteinExistence type="predicted"/>
<gene>
    <name evidence="1" type="ORF">FCALED_LOCUS17358</name>
</gene>
<protein>
    <submittedName>
        <fullName evidence="1">1627_t:CDS:1</fullName>
    </submittedName>
</protein>
<dbReference type="OrthoDB" id="2377255at2759"/>
<name>A0A9N9NYG7_9GLOM</name>
<organism evidence="1 2">
    <name type="scientific">Funneliformis caledonium</name>
    <dbReference type="NCBI Taxonomy" id="1117310"/>
    <lineage>
        <taxon>Eukaryota</taxon>
        <taxon>Fungi</taxon>
        <taxon>Fungi incertae sedis</taxon>
        <taxon>Mucoromycota</taxon>
        <taxon>Glomeromycotina</taxon>
        <taxon>Glomeromycetes</taxon>
        <taxon>Glomerales</taxon>
        <taxon>Glomeraceae</taxon>
        <taxon>Funneliformis</taxon>
    </lineage>
</organism>
<feature type="non-terminal residue" evidence="1">
    <location>
        <position position="96"/>
    </location>
</feature>
<reference evidence="1" key="1">
    <citation type="submission" date="2021-06" db="EMBL/GenBank/DDBJ databases">
        <authorList>
            <person name="Kallberg Y."/>
            <person name="Tangrot J."/>
            <person name="Rosling A."/>
        </authorList>
    </citation>
    <scope>NUCLEOTIDE SEQUENCE</scope>
    <source>
        <strain evidence="1">UK204</strain>
    </source>
</reference>
<dbReference type="AlphaFoldDB" id="A0A9N9NYG7"/>
<evidence type="ECO:0000313" key="1">
    <source>
        <dbReference type="EMBL" id="CAG8768206.1"/>
    </source>
</evidence>
<feature type="non-terminal residue" evidence="1">
    <location>
        <position position="1"/>
    </location>
</feature>
<sequence>NEYIKKRIRICEKQESNRRLRVIDNVINKDIRSIEIDDKIIFKSNKKIYITDEINNPLKYIAKSYLTNKRLKSSIEIFSKNSNNNLDKKNVNRKKY</sequence>